<sequence length="86" mass="9761">MNLVQTQWFTGLRIPSTTIVLRVPLLHISIPITFLGTSITVSSRNWILTQSNSMRFGLDSPRDSSFFQLPLKLVQTFLILLGSWVN</sequence>
<keyword evidence="1" id="KW-0472">Membrane</keyword>
<dbReference type="Proteomes" id="UP000541444">
    <property type="component" value="Unassembled WGS sequence"/>
</dbReference>
<evidence type="ECO:0000313" key="2">
    <source>
        <dbReference type="EMBL" id="KAF6152086.1"/>
    </source>
</evidence>
<dbReference type="EMBL" id="JACGCM010001655">
    <property type="protein sequence ID" value="KAF6152086.1"/>
    <property type="molecule type" value="Genomic_DNA"/>
</dbReference>
<reference evidence="2 3" key="1">
    <citation type="journal article" date="2020" name="IScience">
        <title>Genome Sequencing of the Endangered Kingdonia uniflora (Circaeasteraceae, Ranunculales) Reveals Potential Mechanisms of Evolutionary Specialization.</title>
        <authorList>
            <person name="Sun Y."/>
            <person name="Deng T."/>
            <person name="Zhang A."/>
            <person name="Moore M.J."/>
            <person name="Landis J.B."/>
            <person name="Lin N."/>
            <person name="Zhang H."/>
            <person name="Zhang X."/>
            <person name="Huang J."/>
            <person name="Zhang X."/>
            <person name="Sun H."/>
            <person name="Wang H."/>
        </authorList>
    </citation>
    <scope>NUCLEOTIDE SEQUENCE [LARGE SCALE GENOMIC DNA]</scope>
    <source>
        <strain evidence="2">TB1705</strain>
        <tissue evidence="2">Leaf</tissue>
    </source>
</reference>
<proteinExistence type="predicted"/>
<gene>
    <name evidence="2" type="ORF">GIB67_031408</name>
</gene>
<evidence type="ECO:0000256" key="1">
    <source>
        <dbReference type="SAM" id="Phobius"/>
    </source>
</evidence>
<evidence type="ECO:0000313" key="3">
    <source>
        <dbReference type="Proteomes" id="UP000541444"/>
    </source>
</evidence>
<organism evidence="2 3">
    <name type="scientific">Kingdonia uniflora</name>
    <dbReference type="NCBI Taxonomy" id="39325"/>
    <lineage>
        <taxon>Eukaryota</taxon>
        <taxon>Viridiplantae</taxon>
        <taxon>Streptophyta</taxon>
        <taxon>Embryophyta</taxon>
        <taxon>Tracheophyta</taxon>
        <taxon>Spermatophyta</taxon>
        <taxon>Magnoliopsida</taxon>
        <taxon>Ranunculales</taxon>
        <taxon>Circaeasteraceae</taxon>
        <taxon>Kingdonia</taxon>
    </lineage>
</organism>
<keyword evidence="1" id="KW-0812">Transmembrane</keyword>
<comment type="caution">
    <text evidence="2">The sequence shown here is derived from an EMBL/GenBank/DDBJ whole genome shotgun (WGS) entry which is preliminary data.</text>
</comment>
<feature type="transmembrane region" description="Helical" evidence="1">
    <location>
        <begin position="25"/>
        <end position="48"/>
    </location>
</feature>
<feature type="transmembrane region" description="Helical" evidence="1">
    <location>
        <begin position="69"/>
        <end position="85"/>
    </location>
</feature>
<keyword evidence="3" id="KW-1185">Reference proteome</keyword>
<dbReference type="AlphaFoldDB" id="A0A7J7MB19"/>
<keyword evidence="1" id="KW-1133">Transmembrane helix</keyword>
<protein>
    <submittedName>
        <fullName evidence="2">Uncharacterized protein</fullName>
    </submittedName>
</protein>
<name>A0A7J7MB19_9MAGN</name>
<accession>A0A7J7MB19</accession>